<dbReference type="EMBL" id="CP045725">
    <property type="protein sequence ID" value="QGF24659.1"/>
    <property type="molecule type" value="Genomic_DNA"/>
</dbReference>
<organism evidence="2 3">
    <name type="scientific">Raineyella fluvialis</name>
    <dbReference type="NCBI Taxonomy" id="2662261"/>
    <lineage>
        <taxon>Bacteria</taxon>
        <taxon>Bacillati</taxon>
        <taxon>Actinomycetota</taxon>
        <taxon>Actinomycetes</taxon>
        <taxon>Propionibacteriales</taxon>
        <taxon>Propionibacteriaceae</taxon>
        <taxon>Raineyella</taxon>
    </lineage>
</organism>
<dbReference type="KEGG" id="rain:Rai3103_14605"/>
<evidence type="ECO:0000256" key="1">
    <source>
        <dbReference type="SAM" id="MobiDB-lite"/>
    </source>
</evidence>
<name>A0A5Q2FCY0_9ACTN</name>
<gene>
    <name evidence="2" type="ORF">Rai3103_14605</name>
</gene>
<dbReference type="AlphaFoldDB" id="A0A5Q2FCY0"/>
<proteinExistence type="predicted"/>
<sequence>MSPAATLSPVLTTCTTRTGVTVAPALVPMAVPEAESAEGLAAVVGAVDPVDGPAPAEGMVGAPARTGGSAGATTLTTPTSTVPAKVGAGDVHAARRGASAPTSPARTPVLTTGQASSRPEVSARGTLISDGTLDP</sequence>
<dbReference type="Proteomes" id="UP000386847">
    <property type="component" value="Chromosome"/>
</dbReference>
<feature type="compositionally biased region" description="Low complexity" evidence="1">
    <location>
        <begin position="54"/>
        <end position="81"/>
    </location>
</feature>
<evidence type="ECO:0000313" key="2">
    <source>
        <dbReference type="EMBL" id="QGF24659.1"/>
    </source>
</evidence>
<protein>
    <submittedName>
        <fullName evidence="2">Uncharacterized protein</fullName>
    </submittedName>
</protein>
<accession>A0A5Q2FCY0</accession>
<keyword evidence="3" id="KW-1185">Reference proteome</keyword>
<evidence type="ECO:0000313" key="3">
    <source>
        <dbReference type="Proteomes" id="UP000386847"/>
    </source>
</evidence>
<feature type="region of interest" description="Disordered" evidence="1">
    <location>
        <begin position="54"/>
        <end position="135"/>
    </location>
</feature>
<reference evidence="2 3" key="1">
    <citation type="submission" date="2019-10" db="EMBL/GenBank/DDBJ databases">
        <title>Genomic analysis of Raineyella sp. CBA3103.</title>
        <authorList>
            <person name="Roh S.W."/>
        </authorList>
    </citation>
    <scope>NUCLEOTIDE SEQUENCE [LARGE SCALE GENOMIC DNA]</scope>
    <source>
        <strain evidence="2 3">CBA3103</strain>
    </source>
</reference>
<feature type="compositionally biased region" description="Polar residues" evidence="1">
    <location>
        <begin position="100"/>
        <end position="119"/>
    </location>
</feature>